<dbReference type="Proteomes" id="UP000617681">
    <property type="component" value="Chromosome"/>
</dbReference>
<keyword evidence="1" id="KW-0812">Transmembrane</keyword>
<feature type="transmembrane region" description="Helical" evidence="1">
    <location>
        <begin position="6"/>
        <end position="26"/>
    </location>
</feature>
<dbReference type="Pfam" id="PF13630">
    <property type="entry name" value="SdpI"/>
    <property type="match status" value="1"/>
</dbReference>
<name>A0AAX1L8U2_9CORY</name>
<dbReference type="EMBL" id="CP069534">
    <property type="protein sequence ID" value="QRP70862.1"/>
    <property type="molecule type" value="Genomic_DNA"/>
</dbReference>
<keyword evidence="1" id="KW-1133">Transmembrane helix</keyword>
<evidence type="ECO:0000313" key="3">
    <source>
        <dbReference type="Proteomes" id="UP000617681"/>
    </source>
</evidence>
<accession>A0AAX1L8U2</accession>
<organism evidence="2 3">
    <name type="scientific">Corynebacterium glucuronolyticum</name>
    <dbReference type="NCBI Taxonomy" id="39791"/>
    <lineage>
        <taxon>Bacteria</taxon>
        <taxon>Bacillati</taxon>
        <taxon>Actinomycetota</taxon>
        <taxon>Actinomycetes</taxon>
        <taxon>Mycobacteriales</taxon>
        <taxon>Corynebacteriaceae</taxon>
        <taxon>Corynebacterium</taxon>
    </lineage>
</organism>
<protein>
    <submittedName>
        <fullName evidence="2">SdpI family protein</fullName>
    </submittedName>
</protein>
<evidence type="ECO:0000256" key="1">
    <source>
        <dbReference type="SAM" id="Phobius"/>
    </source>
</evidence>
<dbReference type="AlphaFoldDB" id="A0AAX1L8U2"/>
<feature type="transmembrane region" description="Helical" evidence="1">
    <location>
        <begin position="92"/>
        <end position="112"/>
    </location>
</feature>
<gene>
    <name evidence="2" type="ORF">I6J21_01415</name>
</gene>
<evidence type="ECO:0000313" key="2">
    <source>
        <dbReference type="EMBL" id="QRP70862.1"/>
    </source>
</evidence>
<sequence length="127" mass="13068">MNTLGTALAICSIALALFGVTSLLLWRSIAKGTTTRHGNFGIRTEATQKSDAAWIAGHDAAAPSLRVFGYVDIVLALILVAIGFLAPDLNSSAALTIRLIAYAIAIGGFVVAMRKANAAAKQVAGGE</sequence>
<feature type="transmembrane region" description="Helical" evidence="1">
    <location>
        <begin position="67"/>
        <end position="86"/>
    </location>
</feature>
<proteinExistence type="predicted"/>
<dbReference type="RefSeq" id="WP_005392752.1">
    <property type="nucleotide sequence ID" value="NZ_CP069534.1"/>
</dbReference>
<keyword evidence="1" id="KW-0472">Membrane</keyword>
<reference evidence="2" key="1">
    <citation type="submission" date="2021-02" db="EMBL/GenBank/DDBJ databases">
        <title>FDA dAtabase for Regulatory Grade micrObial Sequences (FDA-ARGOS): Supporting development and validation of Infectious Disease Dx tests.</title>
        <authorList>
            <person name="Sproer C."/>
            <person name="Gronow S."/>
            <person name="Severitt S."/>
            <person name="Schroder I."/>
            <person name="Tallon L."/>
            <person name="Sadzewicz L."/>
            <person name="Zhao X."/>
            <person name="Boylan J."/>
            <person name="Ott S."/>
            <person name="Bowen H."/>
            <person name="Vavikolanu K."/>
            <person name="Mehta A."/>
            <person name="Aluvathingal J."/>
            <person name="Nadendla S."/>
            <person name="Lowell S."/>
            <person name="Myers T."/>
            <person name="Yan Y."/>
            <person name="Sichtig H."/>
        </authorList>
    </citation>
    <scope>NUCLEOTIDE SEQUENCE</scope>
    <source>
        <strain evidence="2">FDAARGOS_1191</strain>
    </source>
</reference>
<dbReference type="InterPro" id="IPR025962">
    <property type="entry name" value="SdpI/YhfL"/>
</dbReference>